<dbReference type="GO" id="GO:0042276">
    <property type="term" value="P:error-prone translesion synthesis"/>
    <property type="evidence" value="ECO:0007669"/>
    <property type="project" value="TreeGrafter"/>
</dbReference>
<proteinExistence type="inferred from homology"/>
<name>A0A1D1UQT2_RAMVA</name>
<dbReference type="Proteomes" id="UP000186922">
    <property type="component" value="Unassembled WGS sequence"/>
</dbReference>
<evidence type="ECO:0000313" key="10">
    <source>
        <dbReference type="Proteomes" id="UP000186922"/>
    </source>
</evidence>
<dbReference type="GO" id="GO:0008622">
    <property type="term" value="C:epsilon DNA polymerase complex"/>
    <property type="evidence" value="ECO:0007669"/>
    <property type="project" value="UniProtKB-UniRule"/>
</dbReference>
<evidence type="ECO:0000256" key="4">
    <source>
        <dbReference type="ARBA" id="ARBA00023125"/>
    </source>
</evidence>
<dbReference type="Pfam" id="PF04042">
    <property type="entry name" value="DNA_pol_E_B"/>
    <property type="match status" value="1"/>
</dbReference>
<evidence type="ECO:0000256" key="2">
    <source>
        <dbReference type="ARBA" id="ARBA00009560"/>
    </source>
</evidence>
<keyword evidence="10" id="KW-1185">Reference proteome</keyword>
<dbReference type="Gene3D" id="1.10.8.60">
    <property type="match status" value="1"/>
</dbReference>
<dbReference type="STRING" id="947166.A0A1D1UQT2"/>
<dbReference type="AlphaFoldDB" id="A0A1D1UQT2"/>
<reference evidence="9 10" key="1">
    <citation type="journal article" date="2016" name="Nat. Commun.">
        <title>Extremotolerant tardigrade genome and improved radiotolerance of human cultured cells by tardigrade-unique protein.</title>
        <authorList>
            <person name="Hashimoto T."/>
            <person name="Horikawa D.D."/>
            <person name="Saito Y."/>
            <person name="Kuwahara H."/>
            <person name="Kozuka-Hata H."/>
            <person name="Shin-I T."/>
            <person name="Minakuchi Y."/>
            <person name="Ohishi K."/>
            <person name="Motoyama A."/>
            <person name="Aizu T."/>
            <person name="Enomoto A."/>
            <person name="Kondo K."/>
            <person name="Tanaka S."/>
            <person name="Hara Y."/>
            <person name="Koshikawa S."/>
            <person name="Sagara H."/>
            <person name="Miura T."/>
            <person name="Yokobori S."/>
            <person name="Miyagawa K."/>
            <person name="Suzuki Y."/>
            <person name="Kubo T."/>
            <person name="Oyama M."/>
            <person name="Kohara Y."/>
            <person name="Fujiyama A."/>
            <person name="Arakawa K."/>
            <person name="Katayama T."/>
            <person name="Toyoda A."/>
            <person name="Kunieda T."/>
        </authorList>
    </citation>
    <scope>NUCLEOTIDE SEQUENCE [LARGE SCALE GENOMIC DNA]</scope>
    <source>
        <strain evidence="9 10">YOKOZUNA-1</strain>
    </source>
</reference>
<comment type="similarity">
    <text evidence="2 6">Belongs to the DNA polymerase epsilon subunit B family.</text>
</comment>
<evidence type="ECO:0000256" key="3">
    <source>
        <dbReference type="ARBA" id="ARBA00022705"/>
    </source>
</evidence>
<evidence type="ECO:0000256" key="1">
    <source>
        <dbReference type="ARBA" id="ARBA00004123"/>
    </source>
</evidence>
<comment type="caution">
    <text evidence="9">The sequence shown here is derived from an EMBL/GenBank/DDBJ whole genome shotgun (WGS) entry which is preliminary data.</text>
</comment>
<dbReference type="GO" id="GO:0006261">
    <property type="term" value="P:DNA-templated DNA replication"/>
    <property type="evidence" value="ECO:0007669"/>
    <property type="project" value="InterPro"/>
</dbReference>
<evidence type="ECO:0000259" key="8">
    <source>
        <dbReference type="Pfam" id="PF12213"/>
    </source>
</evidence>
<keyword evidence="5 6" id="KW-0539">Nucleus</keyword>
<evidence type="ECO:0000256" key="6">
    <source>
        <dbReference type="PIRNR" id="PIRNR000799"/>
    </source>
</evidence>
<keyword evidence="3 6" id="KW-0235">DNA replication</keyword>
<evidence type="ECO:0000259" key="7">
    <source>
        <dbReference type="Pfam" id="PF04042"/>
    </source>
</evidence>
<feature type="domain" description="DNA polymerase alpha/delta/epsilon subunit B" evidence="7">
    <location>
        <begin position="281"/>
        <end position="488"/>
    </location>
</feature>
<dbReference type="EMBL" id="BDGG01000001">
    <property type="protein sequence ID" value="GAU88733.1"/>
    <property type="molecule type" value="Genomic_DNA"/>
</dbReference>
<dbReference type="Gene3D" id="3.60.21.60">
    <property type="match status" value="1"/>
</dbReference>
<dbReference type="InterPro" id="IPR007185">
    <property type="entry name" value="DNA_pol_a/d/e_bsu"/>
</dbReference>
<sequence>MTDITKYFRLNGINIRSEAAQYLSSLVADKSAKDRKLLLEQVIKHLQRQSESSLVITRQEIEIAVKEFAVQDDTSGTEFFWVYDAFSLPVLYYDPEKKHYTHASALNKPPPKLHENAEWKNFSYVDRYEALFYRALRNPLFMRPAMDRNTDTEGRFTLHLVEELLSSSNAIYNTVVLGMISSLQEGKYHLEDPTGAIELDIGVETSFHSGLFVENVFVIVEGWYDDRVFHATGLGMPPPETRTTTQIFFGDFNFFGGPSQVSLKASTKLLRLEGMDPDAMFVFLADVWLDKPDVLERMDKLFKGFSSCPPFCFVLCGDFVCETENLHHGMLLKNGLKDMGSLIQRYSSILRKSRFVFVPGPMDIGGNGMTPRPRLPKNLTVDFEKTIPNAVFTSNPCRIQYCTKEIVVMREDILTKMCRTLIKDPPSHGKETRFKQLSANLAKTILAQGHLCPLPAHILPVYWSYDHTLRLTALPDLVVIADIQEPFAEKYAECFVANPSSFPRHKYQFHVYMPCRGTIELSQID</sequence>
<dbReference type="OrthoDB" id="10254730at2759"/>
<feature type="domain" description="DNA polymerase epsilon subunit B N-terminal" evidence="8">
    <location>
        <begin position="4"/>
        <end position="67"/>
    </location>
</feature>
<gene>
    <name evidence="9" type="primary">RvY_01372-1</name>
    <name evidence="9" type="synonym">RvY_01372.1</name>
    <name evidence="9" type="ORF">RvY_01372</name>
</gene>
<dbReference type="PANTHER" id="PTHR12708">
    <property type="entry name" value="DNA POLYMERASE EPSILON SUBUNIT B"/>
    <property type="match status" value="1"/>
</dbReference>
<protein>
    <recommendedName>
        <fullName evidence="6">DNA polymerase epsilon subunit</fullName>
    </recommendedName>
    <alternativeName>
        <fullName evidence="6">DNA polymerase II subunit 2</fullName>
    </alternativeName>
</protein>
<dbReference type="InterPro" id="IPR016266">
    <property type="entry name" value="POLE2"/>
</dbReference>
<comment type="function">
    <text evidence="6">Participates in DNA repair and in chromosomal DNA replication.</text>
</comment>
<dbReference type="PANTHER" id="PTHR12708:SF0">
    <property type="entry name" value="DNA POLYMERASE EPSILON SUBUNIT 2"/>
    <property type="match status" value="1"/>
</dbReference>
<dbReference type="GO" id="GO:0003677">
    <property type="term" value="F:DNA binding"/>
    <property type="evidence" value="ECO:0007669"/>
    <property type="project" value="UniProtKB-UniRule"/>
</dbReference>
<accession>A0A1D1UQT2</accession>
<dbReference type="InterPro" id="IPR024639">
    <property type="entry name" value="DNA_pol_e_bsu_N"/>
</dbReference>
<keyword evidence="4 6" id="KW-0238">DNA-binding</keyword>
<organism evidence="9 10">
    <name type="scientific">Ramazzottius varieornatus</name>
    <name type="common">Water bear</name>
    <name type="synonym">Tardigrade</name>
    <dbReference type="NCBI Taxonomy" id="947166"/>
    <lineage>
        <taxon>Eukaryota</taxon>
        <taxon>Metazoa</taxon>
        <taxon>Ecdysozoa</taxon>
        <taxon>Tardigrada</taxon>
        <taxon>Eutardigrada</taxon>
        <taxon>Parachela</taxon>
        <taxon>Hypsibioidea</taxon>
        <taxon>Ramazzottiidae</taxon>
        <taxon>Ramazzottius</taxon>
    </lineage>
</organism>
<dbReference type="Pfam" id="PF12213">
    <property type="entry name" value="Dpoe2NT"/>
    <property type="match status" value="1"/>
</dbReference>
<dbReference type="PIRSF" id="PIRSF000799">
    <property type="entry name" value="DNA_pol_eps_2"/>
    <property type="match status" value="1"/>
</dbReference>
<evidence type="ECO:0000256" key="5">
    <source>
        <dbReference type="ARBA" id="ARBA00023242"/>
    </source>
</evidence>
<evidence type="ECO:0000313" key="9">
    <source>
        <dbReference type="EMBL" id="GAU88733.1"/>
    </source>
</evidence>
<comment type="subcellular location">
    <subcellularLocation>
        <location evidence="1 6">Nucleus</location>
    </subcellularLocation>
</comment>